<name>A0ACC0BCF1_CATRO</name>
<keyword evidence="2" id="KW-1185">Reference proteome</keyword>
<protein>
    <submittedName>
        <fullName evidence="1">Uncharacterized protein</fullName>
    </submittedName>
</protein>
<gene>
    <name evidence="1" type="ORF">M9H77_10704</name>
</gene>
<dbReference type="EMBL" id="CM044703">
    <property type="protein sequence ID" value="KAI5670340.1"/>
    <property type="molecule type" value="Genomic_DNA"/>
</dbReference>
<proteinExistence type="predicted"/>
<comment type="caution">
    <text evidence="1">The sequence shown here is derived from an EMBL/GenBank/DDBJ whole genome shotgun (WGS) entry which is preliminary data.</text>
</comment>
<organism evidence="1 2">
    <name type="scientific">Catharanthus roseus</name>
    <name type="common">Madagascar periwinkle</name>
    <name type="synonym">Vinca rosea</name>
    <dbReference type="NCBI Taxonomy" id="4058"/>
    <lineage>
        <taxon>Eukaryota</taxon>
        <taxon>Viridiplantae</taxon>
        <taxon>Streptophyta</taxon>
        <taxon>Embryophyta</taxon>
        <taxon>Tracheophyta</taxon>
        <taxon>Spermatophyta</taxon>
        <taxon>Magnoliopsida</taxon>
        <taxon>eudicotyledons</taxon>
        <taxon>Gunneridae</taxon>
        <taxon>Pentapetalae</taxon>
        <taxon>asterids</taxon>
        <taxon>lamiids</taxon>
        <taxon>Gentianales</taxon>
        <taxon>Apocynaceae</taxon>
        <taxon>Rauvolfioideae</taxon>
        <taxon>Vinceae</taxon>
        <taxon>Catharanthinae</taxon>
        <taxon>Catharanthus</taxon>
    </lineage>
</organism>
<sequence length="1618" mass="179524">MDGRRITASPRPCTNGRRVVAKKRSRGAMDGFVNSVKKLQRREISSKRDRSFSMSDAQERFRNIRLQEEYDTHDPKGQTTMVLPFLRKRSKIIEIVAARDIVFALAQSGICAAFSRETNEKICFLNISPDEVIRSLFYNKNNDSLITVSVYASDNFSSLKCRTTRIEYIRRGKPDAGFPLFESESLKWPGFVEFDDVNGKVLTYSAQDSIYKVFDLKNYTMLYSISDKNVQEIKISGHVPLKILSIEDGTVLKSFNHLLHRNKKVDFIEQFNEKLLVKQENENLQILDVRNSELTEVSRTEFMTPSAFIFLYENQLFLTFRNRTVAVWNFRGELVTSFEDHLLWHPDCNTNNIYITSDQDLIISYCKADTDDPLSEANAGSINISNILTGKCLAKIKASNSLPLDDCTCNADCGGSACNAKKRAKAASMRSTVAEALEDITALFYDEERNEIYTGNRLGLVTMAIGLSLGLPCLLKASSFAVFQVCVLRFLLNMEGEIDANVPLDYIEFLISPGQNRYDVCICLHNNIEPVASGPLEPLLLHSHEIRSLHSKGCDAKYKLEAPESLNSSKWFTKSTLVRFLHIIGSSDTLNATTALRNEVAQLEEARTFHLSLYVKPVLQSALHAFSFRSARHRIASNLLLPYFYPFSYQKLPNSVSSISADSNSNGDPSTLKAGTNSASSDDSKNELLRAMDLRLTTLRTELATAFGQAAVATCTLEEINDLEKFSSHFGATDLRSSLCKLVEPSPEKCTVDFPQSKQASFKKASGNGRISKKEENSHIAAQSHSEIPVKYGSSPAKVAQMERHSSSESGESSYSSEEERPSVERSRTMIRSASPRRSASPMRRIQIGRAGSRRSTPLTIKSLSYFPRERLVSHRDSAEHSSDEETSEQTSKRPENNVRRMSVQDAINLFESKQRNQTVDIQKTKLLFSATSGANKTVLRRWSAGTVESSNECSQGPISDNPEAVTPDNLKSSEITNESWEPRPEYVPSDKGHPVKAAEVDVEANSSEQSTPSLVCPQENETGETNEKLTTSAEWSRQKEAELNQLLMKMMETKPVKYRKGAPENSKSQNLIAEQKGGLYDQYKEKRNQKLQKETAGKRTEKEKQYRAMQQILDERKAQMSSSNASDGGKKRSVKTQKSQKPLSEPAITKKDVAKPSAVRKAPPKASPLPATRQSWPSTPSTRLTGISTAKTPPGTTSTGTTPSRRKSQPPPSAPKSSPKVERVQPQTKPVKATQKNTGKIVDVNEKKQQPLRKTAKPTKPKVPTSAGETAQPGKPSLYSKVTKKSSVVPLESKPFLRKGSGIGSGVSPVSRTKVSSQPEENSRESVDLMQAEETERISSSYDQVIPQPEVILEPVKAHATVELENQEKSQEKCEDTETMCQVAVEENSGFQNMPDCKLDTEAAEESSISPTAWVEIEEQEDQAVPCSEGASQIESSPNIAPVGMPSPRVRHSLSQMLLEESSEPDVIEWGNAENPPAMVYQKDAPKGLKRLLKFARKSKTDANSTGWSSPSVFSEGEDDNEESKSISRRSSDNLLKKATLHAKNQGLQKTSSHERNLAANGLGHANTSKSTIESLLSEKLQESQISASATTTKATSRSFFSLSAFKGGKQNEVKFR</sequence>
<dbReference type="Proteomes" id="UP001060085">
    <property type="component" value="Linkage Group LG03"/>
</dbReference>
<reference evidence="2" key="1">
    <citation type="journal article" date="2023" name="Nat. Plants">
        <title>Single-cell RNA sequencing provides a high-resolution roadmap for understanding the multicellular compartmentation of specialized metabolism.</title>
        <authorList>
            <person name="Sun S."/>
            <person name="Shen X."/>
            <person name="Li Y."/>
            <person name="Li Y."/>
            <person name="Wang S."/>
            <person name="Li R."/>
            <person name="Zhang H."/>
            <person name="Shen G."/>
            <person name="Guo B."/>
            <person name="Wei J."/>
            <person name="Xu J."/>
            <person name="St-Pierre B."/>
            <person name="Chen S."/>
            <person name="Sun C."/>
        </authorList>
    </citation>
    <scope>NUCLEOTIDE SEQUENCE [LARGE SCALE GENOMIC DNA]</scope>
</reference>
<evidence type="ECO:0000313" key="2">
    <source>
        <dbReference type="Proteomes" id="UP001060085"/>
    </source>
</evidence>
<accession>A0ACC0BCF1</accession>
<evidence type="ECO:0000313" key="1">
    <source>
        <dbReference type="EMBL" id="KAI5670340.1"/>
    </source>
</evidence>